<comment type="caution">
    <text evidence="2">The sequence shown here is derived from an EMBL/GenBank/DDBJ whole genome shotgun (WGS) entry which is preliminary data.</text>
</comment>
<evidence type="ECO:0000313" key="3">
    <source>
        <dbReference type="Proteomes" id="UP000734854"/>
    </source>
</evidence>
<dbReference type="PANTHER" id="PTHR35290:SF2">
    <property type="entry name" value="PROTEIN CASPARIAN STRIP INTEGRITY FACTOR 1"/>
    <property type="match status" value="1"/>
</dbReference>
<gene>
    <name evidence="2" type="ORF">ZIOFF_013256</name>
</gene>
<dbReference type="EMBL" id="JACMSC010000004">
    <property type="protein sequence ID" value="KAG6523399.1"/>
    <property type="molecule type" value="Genomic_DNA"/>
</dbReference>
<proteinExistence type="predicted"/>
<dbReference type="InterPro" id="IPR038974">
    <property type="entry name" value="CIF1/2"/>
</dbReference>
<accession>A0A8J5HRH5</accession>
<reference evidence="2 3" key="1">
    <citation type="submission" date="2020-08" db="EMBL/GenBank/DDBJ databases">
        <title>Plant Genome Project.</title>
        <authorList>
            <person name="Zhang R.-G."/>
        </authorList>
    </citation>
    <scope>NUCLEOTIDE SEQUENCE [LARGE SCALE GENOMIC DNA]</scope>
    <source>
        <tissue evidence="2">Rhizome</tissue>
    </source>
</reference>
<name>A0A8J5HRH5_ZINOF</name>
<feature type="signal peptide" evidence="1">
    <location>
        <begin position="1"/>
        <end position="24"/>
    </location>
</feature>
<protein>
    <submittedName>
        <fullName evidence="2">Uncharacterized protein</fullName>
    </submittedName>
</protein>
<dbReference type="AlphaFoldDB" id="A0A8J5HRH5"/>
<dbReference type="PANTHER" id="PTHR35290">
    <property type="entry name" value="PROTEIN CASPARIAN STRIP INTEGRITY FACTOR 1-RELATED"/>
    <property type="match status" value="1"/>
</dbReference>
<dbReference type="Proteomes" id="UP000734854">
    <property type="component" value="Unassembled WGS sequence"/>
</dbReference>
<feature type="chain" id="PRO_5035284645" evidence="1">
    <location>
        <begin position="25"/>
        <end position="73"/>
    </location>
</feature>
<evidence type="ECO:0000313" key="2">
    <source>
        <dbReference type="EMBL" id="KAG6523399.1"/>
    </source>
</evidence>
<organism evidence="2 3">
    <name type="scientific">Zingiber officinale</name>
    <name type="common">Ginger</name>
    <name type="synonym">Amomum zingiber</name>
    <dbReference type="NCBI Taxonomy" id="94328"/>
    <lineage>
        <taxon>Eukaryota</taxon>
        <taxon>Viridiplantae</taxon>
        <taxon>Streptophyta</taxon>
        <taxon>Embryophyta</taxon>
        <taxon>Tracheophyta</taxon>
        <taxon>Spermatophyta</taxon>
        <taxon>Magnoliopsida</taxon>
        <taxon>Liliopsida</taxon>
        <taxon>Zingiberales</taxon>
        <taxon>Zingiberaceae</taxon>
        <taxon>Zingiber</taxon>
    </lineage>
</organism>
<keyword evidence="1" id="KW-0732">Signal</keyword>
<keyword evidence="3" id="KW-1185">Reference proteome</keyword>
<evidence type="ECO:0000256" key="1">
    <source>
        <dbReference type="SAM" id="SignalP"/>
    </source>
</evidence>
<sequence>MELEVVKRILILFLLALATSPSESLPGNRKLMYYKAPVLAGAYARFLMVRTNDYGTYDPSPAMDKPPYKQIPN</sequence>